<protein>
    <submittedName>
        <fullName evidence="1">Uncharacterized protein</fullName>
    </submittedName>
</protein>
<keyword evidence="2" id="KW-1185">Reference proteome</keyword>
<sequence>MLEKFRRDLLLIAKRINGKAELRRSDLLITEYKAANLSQPDLSGNPFFARLKFQFTLKMCCKKRLGTEGGNSCPKY</sequence>
<name>A0ABY1QWW3_9FLAO</name>
<evidence type="ECO:0000313" key="1">
    <source>
        <dbReference type="EMBL" id="SMP85941.1"/>
    </source>
</evidence>
<organism evidence="1 2">
    <name type="scientific">Epilithonimonas pallida</name>
    <dbReference type="NCBI Taxonomy" id="373671"/>
    <lineage>
        <taxon>Bacteria</taxon>
        <taxon>Pseudomonadati</taxon>
        <taxon>Bacteroidota</taxon>
        <taxon>Flavobacteriia</taxon>
        <taxon>Flavobacteriales</taxon>
        <taxon>Weeksellaceae</taxon>
        <taxon>Chryseobacterium group</taxon>
        <taxon>Epilithonimonas</taxon>
    </lineage>
</organism>
<dbReference type="Proteomes" id="UP001158050">
    <property type="component" value="Unassembled WGS sequence"/>
</dbReference>
<gene>
    <name evidence="1" type="ORF">SAMN05421679_10149</name>
</gene>
<comment type="caution">
    <text evidence="1">The sequence shown here is derived from an EMBL/GenBank/DDBJ whole genome shotgun (WGS) entry which is preliminary data.</text>
</comment>
<accession>A0ABY1QWW3</accession>
<proteinExistence type="predicted"/>
<evidence type="ECO:0000313" key="2">
    <source>
        <dbReference type="Proteomes" id="UP001158050"/>
    </source>
</evidence>
<dbReference type="EMBL" id="FXUO01000001">
    <property type="protein sequence ID" value="SMP85941.1"/>
    <property type="molecule type" value="Genomic_DNA"/>
</dbReference>
<reference evidence="1 2" key="1">
    <citation type="submission" date="2017-05" db="EMBL/GenBank/DDBJ databases">
        <authorList>
            <person name="Varghese N."/>
            <person name="Submissions S."/>
        </authorList>
    </citation>
    <scope>NUCLEOTIDE SEQUENCE [LARGE SCALE GENOMIC DNA]</scope>
    <source>
        <strain evidence="1 2">DSM 18015</strain>
    </source>
</reference>